<gene>
    <name evidence="2" type="ORF">Bccel_4437</name>
</gene>
<dbReference type="SUPFAM" id="SSF55383">
    <property type="entry name" value="Copper amine oxidase, domain N"/>
    <property type="match status" value="1"/>
</dbReference>
<comment type="caution">
    <text evidence="2">The sequence shown here is derived from an EMBL/GenBank/DDBJ whole genome shotgun (WGS) entry which is preliminary data.</text>
</comment>
<protein>
    <submittedName>
        <fullName evidence="2">Copper amine oxidase-like domain-containing protein</fullName>
    </submittedName>
</protein>
<evidence type="ECO:0000313" key="3">
    <source>
        <dbReference type="Proteomes" id="UP000036923"/>
    </source>
</evidence>
<keyword evidence="3" id="KW-1185">Reference proteome</keyword>
<dbReference type="RefSeq" id="WP_050753706.1">
    <property type="nucleotide sequence ID" value="NZ_LGTC01000001.1"/>
</dbReference>
<dbReference type="AlphaFoldDB" id="A0A0L6JTL7"/>
<organism evidence="2 3">
    <name type="scientific">Pseudobacteroides cellulosolvens ATCC 35603 = DSM 2933</name>
    <dbReference type="NCBI Taxonomy" id="398512"/>
    <lineage>
        <taxon>Bacteria</taxon>
        <taxon>Bacillati</taxon>
        <taxon>Bacillota</taxon>
        <taxon>Clostridia</taxon>
        <taxon>Eubacteriales</taxon>
        <taxon>Oscillospiraceae</taxon>
        <taxon>Pseudobacteroides</taxon>
    </lineage>
</organism>
<dbReference type="Pfam" id="PF07833">
    <property type="entry name" value="Cu_amine_oxidN1"/>
    <property type="match status" value="1"/>
</dbReference>
<accession>A0A0L6JTL7</accession>
<evidence type="ECO:0000313" key="2">
    <source>
        <dbReference type="EMBL" id="KNY29163.1"/>
    </source>
</evidence>
<dbReference type="Gene3D" id="3.30.457.10">
    <property type="entry name" value="Copper amine oxidase-like, N-terminal domain"/>
    <property type="match status" value="1"/>
</dbReference>
<feature type="domain" description="Copper amine oxidase-like N-terminal" evidence="1">
    <location>
        <begin position="30"/>
        <end position="140"/>
    </location>
</feature>
<dbReference type="EMBL" id="LGTC01000001">
    <property type="protein sequence ID" value="KNY29163.1"/>
    <property type="molecule type" value="Genomic_DNA"/>
</dbReference>
<dbReference type="InterPro" id="IPR036582">
    <property type="entry name" value="Mao_N_sf"/>
</dbReference>
<dbReference type="InterPro" id="IPR012854">
    <property type="entry name" value="Cu_amine_oxidase-like_N"/>
</dbReference>
<sequence length="296" mass="33317" precursor="true">MKRIIIAIVSVITLVIGIACFASSQDITVKVDGKTIAFPDARPFIDSKSNRTMIPVRFVAENLGCKVDWNSELKVVYINKNGILIELKIGVLEAIADGKVISLDAKAVIKEDRTFVPLRFVSEALGANVEWNGATRTVYITTGKATPTIAPKVTPAATSIVNDEYKKIADMIRTVIELEMAKEWDKVYNYLSPDSLKKKGITSKEGFEKKYEKLSGSYNNLMKLNNLKECQTKCLVEKISDTKVRVIYGLYGYSKPDSYAMDYESRYLVKIDGKWYIDIEPINVKNTEPFLYEEGY</sequence>
<dbReference type="PROSITE" id="PS51257">
    <property type="entry name" value="PROKAR_LIPOPROTEIN"/>
    <property type="match status" value="1"/>
</dbReference>
<reference evidence="3" key="1">
    <citation type="submission" date="2015-07" db="EMBL/GenBank/DDBJ databases">
        <title>Near-Complete Genome Sequence of the Cellulolytic Bacterium Bacteroides (Pseudobacteroides) cellulosolvens ATCC 35603.</title>
        <authorList>
            <person name="Dassa B."/>
            <person name="Utturkar S.M."/>
            <person name="Klingeman D.M."/>
            <person name="Hurt R.A."/>
            <person name="Keller M."/>
            <person name="Xu J."/>
            <person name="Reddy Y.H.K."/>
            <person name="Borovok I."/>
            <person name="Grinberg I.R."/>
            <person name="Lamed R."/>
            <person name="Zhivin O."/>
            <person name="Bayer E.A."/>
            <person name="Brown S.D."/>
        </authorList>
    </citation>
    <scope>NUCLEOTIDE SEQUENCE [LARGE SCALE GENOMIC DNA]</scope>
    <source>
        <strain evidence="3">DSM 2933</strain>
    </source>
</reference>
<proteinExistence type="predicted"/>
<dbReference type="Proteomes" id="UP000036923">
    <property type="component" value="Unassembled WGS sequence"/>
</dbReference>
<dbReference type="eggNOG" id="COG4632">
    <property type="taxonomic scope" value="Bacteria"/>
</dbReference>
<dbReference type="STRING" id="398512.Bccel_4437"/>
<name>A0A0L6JTL7_9FIRM</name>
<evidence type="ECO:0000259" key="1">
    <source>
        <dbReference type="Pfam" id="PF07833"/>
    </source>
</evidence>